<dbReference type="Proteomes" id="UP000054097">
    <property type="component" value="Unassembled WGS sequence"/>
</dbReference>
<name>A0A0C3A3T9_SERVB</name>
<feature type="non-terminal residue" evidence="2">
    <location>
        <position position="85"/>
    </location>
</feature>
<gene>
    <name evidence="2" type="ORF">M408DRAFT_334422</name>
</gene>
<dbReference type="AlphaFoldDB" id="A0A0C3A3T9"/>
<evidence type="ECO:0000313" key="2">
    <source>
        <dbReference type="EMBL" id="KIM19340.1"/>
    </source>
</evidence>
<keyword evidence="3" id="KW-1185">Reference proteome</keyword>
<protein>
    <submittedName>
        <fullName evidence="2">Uncharacterized protein</fullName>
    </submittedName>
</protein>
<evidence type="ECO:0000256" key="1">
    <source>
        <dbReference type="SAM" id="SignalP"/>
    </source>
</evidence>
<reference evidence="3" key="2">
    <citation type="submission" date="2015-01" db="EMBL/GenBank/DDBJ databases">
        <title>Evolutionary Origins and Diversification of the Mycorrhizal Mutualists.</title>
        <authorList>
            <consortium name="DOE Joint Genome Institute"/>
            <consortium name="Mycorrhizal Genomics Consortium"/>
            <person name="Kohler A."/>
            <person name="Kuo A."/>
            <person name="Nagy L.G."/>
            <person name="Floudas D."/>
            <person name="Copeland A."/>
            <person name="Barry K.W."/>
            <person name="Cichocki N."/>
            <person name="Veneault-Fourrey C."/>
            <person name="LaButti K."/>
            <person name="Lindquist E.A."/>
            <person name="Lipzen A."/>
            <person name="Lundell T."/>
            <person name="Morin E."/>
            <person name="Murat C."/>
            <person name="Riley R."/>
            <person name="Ohm R."/>
            <person name="Sun H."/>
            <person name="Tunlid A."/>
            <person name="Henrissat B."/>
            <person name="Grigoriev I.V."/>
            <person name="Hibbett D.S."/>
            <person name="Martin F."/>
        </authorList>
    </citation>
    <scope>NUCLEOTIDE SEQUENCE [LARGE SCALE GENOMIC DNA]</scope>
    <source>
        <strain evidence="3">MAFF 305830</strain>
    </source>
</reference>
<feature type="chain" id="PRO_5002160629" evidence="1">
    <location>
        <begin position="25"/>
        <end position="85"/>
    </location>
</feature>
<evidence type="ECO:0000313" key="3">
    <source>
        <dbReference type="Proteomes" id="UP000054097"/>
    </source>
</evidence>
<organism evidence="2 3">
    <name type="scientific">Serendipita vermifera MAFF 305830</name>
    <dbReference type="NCBI Taxonomy" id="933852"/>
    <lineage>
        <taxon>Eukaryota</taxon>
        <taxon>Fungi</taxon>
        <taxon>Dikarya</taxon>
        <taxon>Basidiomycota</taxon>
        <taxon>Agaricomycotina</taxon>
        <taxon>Agaricomycetes</taxon>
        <taxon>Sebacinales</taxon>
        <taxon>Serendipitaceae</taxon>
        <taxon>Serendipita</taxon>
    </lineage>
</organism>
<feature type="signal peptide" evidence="1">
    <location>
        <begin position="1"/>
        <end position="24"/>
    </location>
</feature>
<accession>A0A0C3A3T9</accession>
<sequence>MLLWYVSLLHIALRLLVLTSLVAAASYLVCDLSYGASAACSVDMAVEGLAFGGVVAPSRSDWALALVEVVVLSVVVRGGDTRETL</sequence>
<reference evidence="2 3" key="1">
    <citation type="submission" date="2014-04" db="EMBL/GenBank/DDBJ databases">
        <authorList>
            <consortium name="DOE Joint Genome Institute"/>
            <person name="Kuo A."/>
            <person name="Zuccaro A."/>
            <person name="Kohler A."/>
            <person name="Nagy L.G."/>
            <person name="Floudas D."/>
            <person name="Copeland A."/>
            <person name="Barry K.W."/>
            <person name="Cichocki N."/>
            <person name="Veneault-Fourrey C."/>
            <person name="LaButti K."/>
            <person name="Lindquist E.A."/>
            <person name="Lipzen A."/>
            <person name="Lundell T."/>
            <person name="Morin E."/>
            <person name="Murat C."/>
            <person name="Sun H."/>
            <person name="Tunlid A."/>
            <person name="Henrissat B."/>
            <person name="Grigoriev I.V."/>
            <person name="Hibbett D.S."/>
            <person name="Martin F."/>
            <person name="Nordberg H.P."/>
            <person name="Cantor M.N."/>
            <person name="Hua S.X."/>
        </authorList>
    </citation>
    <scope>NUCLEOTIDE SEQUENCE [LARGE SCALE GENOMIC DNA]</scope>
    <source>
        <strain evidence="2 3">MAFF 305830</strain>
    </source>
</reference>
<dbReference type="EMBL" id="KN824799">
    <property type="protein sequence ID" value="KIM19340.1"/>
    <property type="molecule type" value="Genomic_DNA"/>
</dbReference>
<keyword evidence="1" id="KW-0732">Signal</keyword>
<proteinExistence type="predicted"/>
<dbReference type="HOGENOM" id="CLU_2518818_0_0_1"/>